<proteinExistence type="predicted"/>
<keyword evidence="2" id="KW-0378">Hydrolase</keyword>
<organism evidence="2 3">
    <name type="scientific">Thauera sinica</name>
    <dbReference type="NCBI Taxonomy" id="2665146"/>
    <lineage>
        <taxon>Bacteria</taxon>
        <taxon>Pseudomonadati</taxon>
        <taxon>Pseudomonadota</taxon>
        <taxon>Betaproteobacteria</taxon>
        <taxon>Rhodocyclales</taxon>
        <taxon>Zoogloeaceae</taxon>
        <taxon>Thauera</taxon>
    </lineage>
</organism>
<dbReference type="PANTHER" id="PTHR21432">
    <property type="entry name" value="ACETYL-COA HYDROLASE-RELATED"/>
    <property type="match status" value="1"/>
</dbReference>
<dbReference type="InterPro" id="IPR037171">
    <property type="entry name" value="NagB/RpiA_transferase-like"/>
</dbReference>
<accession>A0ABW1AR09</accession>
<comment type="caution">
    <text evidence="2">The sequence shown here is derived from an EMBL/GenBank/DDBJ whole genome shotgun (WGS) entry which is preliminary data.</text>
</comment>
<dbReference type="InterPro" id="IPR046433">
    <property type="entry name" value="ActCoA_hydro"/>
</dbReference>
<dbReference type="Proteomes" id="UP001595974">
    <property type="component" value="Unassembled WGS sequence"/>
</dbReference>
<sequence length="231" mass="24092">MQLASHVAGIVRDGDAIQLGIGRMVGAVLEALSDHRELRLHAGMATQALVPLTDRGVIRGAGAAHVGVALGDAAFYRRVATDETFLFAPVSETHDVRRIAAIDNFVAINAALEVDLFGQINCDTLGGQLVAGVGGMPAFASGAQLSRGGRAVFALLSSASRGTVSRIVPRLNTSALVGAARHLADIVVTEHGVADLRGASLAERAKRLIAIAAPDHRESLQEAWDRGRSLL</sequence>
<dbReference type="GO" id="GO:0016787">
    <property type="term" value="F:hydrolase activity"/>
    <property type="evidence" value="ECO:0007669"/>
    <property type="project" value="UniProtKB-KW"/>
</dbReference>
<name>A0ABW1AR09_9RHOO</name>
<keyword evidence="3" id="KW-1185">Reference proteome</keyword>
<dbReference type="Pfam" id="PF13336">
    <property type="entry name" value="AcetylCoA_hyd_C"/>
    <property type="match status" value="1"/>
</dbReference>
<dbReference type="Gene3D" id="3.30.750.70">
    <property type="entry name" value="4-hydroxybutyrate coenzyme like domains"/>
    <property type="match status" value="1"/>
</dbReference>
<gene>
    <name evidence="2" type="ORF">ACFPTN_09895</name>
</gene>
<evidence type="ECO:0000259" key="1">
    <source>
        <dbReference type="Pfam" id="PF13336"/>
    </source>
</evidence>
<evidence type="ECO:0000313" key="3">
    <source>
        <dbReference type="Proteomes" id="UP001595974"/>
    </source>
</evidence>
<dbReference type="EMBL" id="JBHSOG010000031">
    <property type="protein sequence ID" value="MFC5769685.1"/>
    <property type="molecule type" value="Genomic_DNA"/>
</dbReference>
<dbReference type="SUPFAM" id="SSF100950">
    <property type="entry name" value="NagB/RpiA/CoA transferase-like"/>
    <property type="match status" value="1"/>
</dbReference>
<reference evidence="3" key="1">
    <citation type="journal article" date="2019" name="Int. J. Syst. Evol. Microbiol.">
        <title>The Global Catalogue of Microorganisms (GCM) 10K type strain sequencing project: providing services to taxonomists for standard genome sequencing and annotation.</title>
        <authorList>
            <consortium name="The Broad Institute Genomics Platform"/>
            <consortium name="The Broad Institute Genome Sequencing Center for Infectious Disease"/>
            <person name="Wu L."/>
            <person name="Ma J."/>
        </authorList>
    </citation>
    <scope>NUCLEOTIDE SEQUENCE [LARGE SCALE GENOMIC DNA]</scope>
    <source>
        <strain evidence="3">SHR3</strain>
    </source>
</reference>
<dbReference type="InterPro" id="IPR026888">
    <property type="entry name" value="AcetylCoA_hyd_C"/>
</dbReference>
<dbReference type="Gene3D" id="3.40.1080.20">
    <property type="entry name" value="Acetyl-CoA hydrolase/transferase C-terminal domain"/>
    <property type="match status" value="1"/>
</dbReference>
<dbReference type="RefSeq" id="WP_096447447.1">
    <property type="nucleotide sequence ID" value="NZ_JBHSOG010000031.1"/>
</dbReference>
<dbReference type="InterPro" id="IPR038460">
    <property type="entry name" value="AcetylCoA_hyd_C_sf"/>
</dbReference>
<evidence type="ECO:0000313" key="2">
    <source>
        <dbReference type="EMBL" id="MFC5769685.1"/>
    </source>
</evidence>
<feature type="domain" description="Acetyl-CoA hydrolase/transferase C-terminal" evidence="1">
    <location>
        <begin position="71"/>
        <end position="223"/>
    </location>
</feature>
<dbReference type="PANTHER" id="PTHR21432:SF20">
    <property type="entry name" value="ACETYL-COA HYDROLASE"/>
    <property type="match status" value="1"/>
</dbReference>
<protein>
    <submittedName>
        <fullName evidence="2">Acetyl-CoA hydrolase/transferase C-terminal domain-containing protein</fullName>
    </submittedName>
</protein>